<proteinExistence type="inferred from homology"/>
<dbReference type="SUPFAM" id="SSF63380">
    <property type="entry name" value="Riboflavin synthase domain-like"/>
    <property type="match status" value="1"/>
</dbReference>
<dbReference type="InterPro" id="IPR001433">
    <property type="entry name" value="OxRdtase_FAD/NAD-bd"/>
</dbReference>
<dbReference type="GO" id="GO:0016491">
    <property type="term" value="F:oxidoreductase activity"/>
    <property type="evidence" value="ECO:0007669"/>
    <property type="project" value="UniProtKB-KW"/>
</dbReference>
<dbReference type="KEGG" id="mec:Q7C_2025"/>
<evidence type="ECO:0000313" key="6">
    <source>
        <dbReference type="Proteomes" id="UP000009145"/>
    </source>
</evidence>
<dbReference type="eggNOG" id="COG0543">
    <property type="taxonomic scope" value="Bacteria"/>
</dbReference>
<dbReference type="Proteomes" id="UP000009145">
    <property type="component" value="Chromosome"/>
</dbReference>
<dbReference type="RefSeq" id="WP_014704583.1">
    <property type="nucleotide sequence ID" value="NC_017856.1"/>
</dbReference>
<protein>
    <submittedName>
        <fullName evidence="5">Putative flavodoxin oxidoreductase()</fullName>
    </submittedName>
</protein>
<dbReference type="EMBL" id="CP003380">
    <property type="protein sequence ID" value="AFJ03164.1"/>
    <property type="molecule type" value="Genomic_DNA"/>
</dbReference>
<dbReference type="InterPro" id="IPR039261">
    <property type="entry name" value="FNR_nucleotide-bd"/>
</dbReference>
<evidence type="ECO:0000256" key="1">
    <source>
        <dbReference type="ARBA" id="ARBA00023002"/>
    </source>
</evidence>
<dbReference type="PANTHER" id="PTHR47354:SF7">
    <property type="entry name" value="NAD(P)H-FLAVIN REDUCTASE"/>
    <property type="match status" value="1"/>
</dbReference>
<dbReference type="CDD" id="cd06189">
    <property type="entry name" value="flavin_oxioreductase"/>
    <property type="match status" value="1"/>
</dbReference>
<dbReference type="InterPro" id="IPR017938">
    <property type="entry name" value="Riboflavin_synthase-like_b-brl"/>
</dbReference>
<reference evidence="5 6" key="1">
    <citation type="journal article" date="2012" name="J. Bacteriol.">
        <title>Complete genome sequences of Methylophaga sp. strain JAM1 and Methylophaga sp. strain JAM7.</title>
        <authorList>
            <person name="Villeneuve C."/>
            <person name="Martineau C."/>
            <person name="Mauffrey F."/>
            <person name="Villemur R."/>
        </authorList>
    </citation>
    <scope>NUCLEOTIDE SEQUENCE [LARGE SCALE GENOMIC DNA]</scope>
    <source>
        <strain evidence="5 6">JAM7</strain>
    </source>
</reference>
<evidence type="ECO:0000313" key="5">
    <source>
        <dbReference type="EMBL" id="AFJ03164.1"/>
    </source>
</evidence>
<dbReference type="Gene3D" id="3.40.50.80">
    <property type="entry name" value="Nucleotide-binding domain of ferredoxin-NADP reductase (FNR) module"/>
    <property type="match status" value="1"/>
</dbReference>
<keyword evidence="2" id="KW-0455">Luminescence</keyword>
<dbReference type="InterPro" id="IPR017927">
    <property type="entry name" value="FAD-bd_FR_type"/>
</dbReference>
<evidence type="ECO:0000256" key="2">
    <source>
        <dbReference type="ARBA" id="ARBA00023223"/>
    </source>
</evidence>
<comment type="similarity">
    <text evidence="3">Belongs to the Fre/LuxG FAD/NAD(P) flavoprotein oxidoreductase family.</text>
</comment>
<feature type="domain" description="FAD-binding FR-type" evidence="4">
    <location>
        <begin position="12"/>
        <end position="121"/>
    </location>
</feature>
<keyword evidence="1" id="KW-0560">Oxidoreductase</keyword>
<dbReference type="Gene3D" id="2.40.30.10">
    <property type="entry name" value="Translation factors"/>
    <property type="match status" value="1"/>
</dbReference>
<dbReference type="PROSITE" id="PS51384">
    <property type="entry name" value="FAD_FR"/>
    <property type="match status" value="1"/>
</dbReference>
<accession>I1YJS1</accession>
<keyword evidence="6" id="KW-1185">Reference proteome</keyword>
<evidence type="ECO:0000259" key="4">
    <source>
        <dbReference type="PROSITE" id="PS51384"/>
    </source>
</evidence>
<dbReference type="PATRIC" id="fig|754477.3.peg.1993"/>
<dbReference type="Pfam" id="PF00175">
    <property type="entry name" value="NAD_binding_1"/>
    <property type="match status" value="1"/>
</dbReference>
<organism evidence="5 6">
    <name type="scientific">Methylophaga frappieri (strain ATCC BAA-2434 / DSM 25690 / JAM7)</name>
    <dbReference type="NCBI Taxonomy" id="754477"/>
    <lineage>
        <taxon>Bacteria</taxon>
        <taxon>Pseudomonadati</taxon>
        <taxon>Pseudomonadota</taxon>
        <taxon>Gammaproteobacteria</taxon>
        <taxon>Thiotrichales</taxon>
        <taxon>Piscirickettsiaceae</taxon>
        <taxon>Methylophaga</taxon>
    </lineage>
</organism>
<dbReference type="InterPro" id="IPR050415">
    <property type="entry name" value="MRET"/>
</dbReference>
<name>I1YJS1_METFJ</name>
<sequence length="262" mass="29142">MSTATPNPARPVVEHACQVLAVSPLSKDTYQIELETPAGSTLAYDAGQHLQLELDVNGDGQYQSLSYSIANSVNPDQPRRLQLIIQNGSDFAGKILNRLSDLNDNKANLKVALPMGRAYLQTDLGLPHLLVAAGSGIAKIKAITEEIVRQKPDAEVHIYWSNRQADEFYLLDAFQDWAAQHDNLHFTPILESANADWTGRSGFIYQVIQEDFDALEDVQAYLCGSPQMVYGTIDQLELKGLKEKNCYSDVFEYAPREQKARV</sequence>
<dbReference type="HOGENOM" id="CLU_003827_7_4_6"/>
<dbReference type="PANTHER" id="PTHR47354">
    <property type="entry name" value="NADH OXIDOREDUCTASE HCR"/>
    <property type="match status" value="1"/>
</dbReference>
<dbReference type="SUPFAM" id="SSF52343">
    <property type="entry name" value="Ferredoxin reductase-like, C-terminal NADP-linked domain"/>
    <property type="match status" value="1"/>
</dbReference>
<dbReference type="AlphaFoldDB" id="I1YJS1"/>
<gene>
    <name evidence="5" type="ordered locus">Q7C_2025</name>
</gene>
<dbReference type="STRING" id="754477.Q7C_2025"/>
<evidence type="ECO:0000256" key="3">
    <source>
        <dbReference type="ARBA" id="ARBA00038177"/>
    </source>
</evidence>
<dbReference type="PRINTS" id="PR00410">
    <property type="entry name" value="PHEHYDRXLASE"/>
</dbReference>
<dbReference type="GO" id="GO:0008218">
    <property type="term" value="P:bioluminescence"/>
    <property type="evidence" value="ECO:0007669"/>
    <property type="project" value="UniProtKB-KW"/>
</dbReference>
<dbReference type="OrthoDB" id="9806195at2"/>